<evidence type="ECO:0000313" key="1">
    <source>
        <dbReference type="EMBL" id="KAJ7385344.1"/>
    </source>
</evidence>
<sequence length="412" mass="44518">MAKYPGSVSFDDLKKECPVFGDKVCPFAKLPEEKKGMAGKCPAFKGGCPFKECKSVGEFEAKLGKMRDECKGDAAYVQFLRDIHTTAKKKEAGVGTACPFFQTKGGCPLAKDTAGKPILSPDYIVTPMGFTLNDAMFKCPAFGKGYPGSVSFDDLKKDCPVFGDKVCPFAKLPEEKKGTASKCPAFKNGCPFKECESVGEFEAKLGKMRDECKGDAAYVQFLRDIHTTAKKKEAAFGVGTACPFFQTEDGCPFAKDTSGNPILSPDYIAYPGSVSFNDLKKDCPVFGDKVCPFAKLPEEKKGMAGKCPAFKGGCPFKECKSVGNFEAKLGQMRDECNGDAAYVQFLRDIHTTAKKKEAGVGTACPFFQTKGGCPFAKDTSGKPILSLDYIAVCLFLCIFNLSARTLTAYIPF</sequence>
<dbReference type="EMBL" id="MU825881">
    <property type="protein sequence ID" value="KAJ7385344.1"/>
    <property type="molecule type" value="Genomic_DNA"/>
</dbReference>
<dbReference type="AlphaFoldDB" id="A0A9W9ZSV3"/>
<reference evidence="1" key="1">
    <citation type="submission" date="2023-01" db="EMBL/GenBank/DDBJ databases">
        <title>Genome assembly of the deep-sea coral Lophelia pertusa.</title>
        <authorList>
            <person name="Herrera S."/>
            <person name="Cordes E."/>
        </authorList>
    </citation>
    <scope>NUCLEOTIDE SEQUENCE</scope>
    <source>
        <strain evidence="1">USNM1676648</strain>
        <tissue evidence="1">Polyp</tissue>
    </source>
</reference>
<evidence type="ECO:0000313" key="2">
    <source>
        <dbReference type="Proteomes" id="UP001163046"/>
    </source>
</evidence>
<name>A0A9W9ZSV3_9CNID</name>
<accession>A0A9W9ZSV3</accession>
<dbReference type="Proteomes" id="UP001163046">
    <property type="component" value="Unassembled WGS sequence"/>
</dbReference>
<gene>
    <name evidence="1" type="ORF">OS493_016421</name>
</gene>
<organism evidence="1 2">
    <name type="scientific">Desmophyllum pertusum</name>
    <dbReference type="NCBI Taxonomy" id="174260"/>
    <lineage>
        <taxon>Eukaryota</taxon>
        <taxon>Metazoa</taxon>
        <taxon>Cnidaria</taxon>
        <taxon>Anthozoa</taxon>
        <taxon>Hexacorallia</taxon>
        <taxon>Scleractinia</taxon>
        <taxon>Caryophylliina</taxon>
        <taxon>Caryophylliidae</taxon>
        <taxon>Desmophyllum</taxon>
    </lineage>
</organism>
<dbReference type="OrthoDB" id="5973041at2759"/>
<comment type="caution">
    <text evidence="1">The sequence shown here is derived from an EMBL/GenBank/DDBJ whole genome shotgun (WGS) entry which is preliminary data.</text>
</comment>
<protein>
    <submittedName>
        <fullName evidence="1">Uncharacterized protein</fullName>
    </submittedName>
</protein>
<proteinExistence type="predicted"/>
<keyword evidence="2" id="KW-1185">Reference proteome</keyword>